<evidence type="ECO:0000313" key="2">
    <source>
        <dbReference type="Proteomes" id="UP000324800"/>
    </source>
</evidence>
<dbReference type="Proteomes" id="UP000324800">
    <property type="component" value="Unassembled WGS sequence"/>
</dbReference>
<dbReference type="AlphaFoldDB" id="A0A5J4WMS9"/>
<reference evidence="1 2" key="1">
    <citation type="submission" date="2019-03" db="EMBL/GenBank/DDBJ databases">
        <title>Single cell metagenomics reveals metabolic interactions within the superorganism composed of flagellate Streblomastix strix and complex community of Bacteroidetes bacteria on its surface.</title>
        <authorList>
            <person name="Treitli S.C."/>
            <person name="Kolisko M."/>
            <person name="Husnik F."/>
            <person name="Keeling P."/>
            <person name="Hampl V."/>
        </authorList>
    </citation>
    <scope>NUCLEOTIDE SEQUENCE [LARGE SCALE GENOMIC DNA]</scope>
    <source>
        <strain evidence="1">ST1C</strain>
    </source>
</reference>
<dbReference type="EMBL" id="SNRW01001619">
    <property type="protein sequence ID" value="KAA6395675.1"/>
    <property type="molecule type" value="Genomic_DNA"/>
</dbReference>
<gene>
    <name evidence="1" type="ORF">EZS28_008798</name>
</gene>
<sequence>MKENFYEIALQIRTLSFNLLSNFHWYGDKKLQQLLISDQFARIIVQLISICGGIGEYNTNRIEDSLSTISQLLTGFRGTDIMRDYLQPESELLQITIEEIEDEGGQEEVDANQFHMKGSEDEISDNAKWVMIDLINSFKDISN</sequence>
<name>A0A5J4WMS9_9EUKA</name>
<protein>
    <submittedName>
        <fullName evidence="1">Uncharacterized protein</fullName>
    </submittedName>
</protein>
<evidence type="ECO:0000313" key="1">
    <source>
        <dbReference type="EMBL" id="KAA6395675.1"/>
    </source>
</evidence>
<comment type="caution">
    <text evidence="1">The sequence shown here is derived from an EMBL/GenBank/DDBJ whole genome shotgun (WGS) entry which is preliminary data.</text>
</comment>
<accession>A0A5J4WMS9</accession>
<organism evidence="1 2">
    <name type="scientific">Streblomastix strix</name>
    <dbReference type="NCBI Taxonomy" id="222440"/>
    <lineage>
        <taxon>Eukaryota</taxon>
        <taxon>Metamonada</taxon>
        <taxon>Preaxostyla</taxon>
        <taxon>Oxymonadida</taxon>
        <taxon>Streblomastigidae</taxon>
        <taxon>Streblomastix</taxon>
    </lineage>
</organism>
<proteinExistence type="predicted"/>